<dbReference type="Pfam" id="PF03265">
    <property type="entry name" value="DNase_II"/>
    <property type="match status" value="1"/>
</dbReference>
<proteinExistence type="inferred from homology"/>
<gene>
    <name evidence="4" type="primary">SWPV1-041</name>
</gene>
<dbReference type="InterPro" id="IPR004947">
    <property type="entry name" value="DNase_II"/>
</dbReference>
<evidence type="ECO:0000313" key="5">
    <source>
        <dbReference type="Proteomes" id="UP000315116"/>
    </source>
</evidence>
<dbReference type="GO" id="GO:0004531">
    <property type="term" value="F:deoxyribonuclease II activity"/>
    <property type="evidence" value="ECO:0007669"/>
    <property type="project" value="InterPro"/>
</dbReference>
<feature type="transmembrane region" description="Helical" evidence="3">
    <location>
        <begin position="5"/>
        <end position="26"/>
    </location>
</feature>
<keyword evidence="3" id="KW-0472">Membrane</keyword>
<protein>
    <submittedName>
        <fullName evidence="4">SWPV1-041</fullName>
    </submittedName>
</protein>
<evidence type="ECO:0000256" key="1">
    <source>
        <dbReference type="ARBA" id="ARBA00007527"/>
    </source>
</evidence>
<dbReference type="PANTHER" id="PTHR10858">
    <property type="entry name" value="DEOXYRIBONUCLEASE II"/>
    <property type="match status" value="1"/>
</dbReference>
<reference evidence="4 5" key="1">
    <citation type="journal article" date="2017" name="BMC Genomics">
        <title>Genomic characterization of two novel pathogenic avipoxviruses isolated from pacific shearwaters (Ardenna spp.).</title>
        <authorList>
            <person name="Sarker S."/>
            <person name="Das S."/>
            <person name="Lavers J.L."/>
            <person name="Hutton I."/>
            <person name="Helbig K."/>
            <person name="Imbery J."/>
            <person name="Upton C."/>
            <person name="Raidal S.R."/>
        </authorList>
    </citation>
    <scope>NUCLEOTIDE SEQUENCE [LARGE SCALE GENOMIC DNA]</scope>
    <source>
        <strain evidence="4 5">SWPV-1</strain>
    </source>
</reference>
<name>A0A1V0S7Q5_CNPV</name>
<keyword evidence="3" id="KW-0812">Transmembrane</keyword>
<comment type="similarity">
    <text evidence="1">Belongs to the DNase II family.</text>
</comment>
<accession>A0A1V0S7Q5</accession>
<sequence length="398" mass="44216">MIKKIILVTLLISAVIGGFLVSHFLYETYYGNKDVKSSYGEVTCVNEDGQLVDWYLVYKLPRAKGASVSGSEYLYMDSINPRWRLGKYRVESPNSIFGRTLNPIYGSYKSNKANVGYVLYNDGVPGSREYSSAFGHIKGVIAWTLYGGFHITHSVPRFPPFPKEGYNYPSTGTRYGQTALCMSLSYNTVVELDAIIPVNNPRVYSCFIPSVDVTTMSNFKAICVDKIVSIGTNVSTYISSEKGEEFLIFAKSADYNQDILSAWIAPTFQTDLLAETWLHGTKLPTNCTGSFHVYNVAAVSISTFDFVNYDDHSKWAVSLHNADTGWVCVGDINREPAQLRRGGGYTCTRNTDIYNSLRDAVTVFESCEIGQCSSIIDDEDLVNTTCKIALNSNFVGFC</sequence>
<keyword evidence="2" id="KW-0378">Hydrolase</keyword>
<dbReference type="EMBL" id="KX857216">
    <property type="protein sequence ID" value="ARF02656.1"/>
    <property type="molecule type" value="Genomic_DNA"/>
</dbReference>
<evidence type="ECO:0000313" key="4">
    <source>
        <dbReference type="EMBL" id="ARF02656.1"/>
    </source>
</evidence>
<dbReference type="Proteomes" id="UP000315116">
    <property type="component" value="Segment"/>
</dbReference>
<evidence type="ECO:0000256" key="3">
    <source>
        <dbReference type="SAM" id="Phobius"/>
    </source>
</evidence>
<organism evidence="4 5">
    <name type="scientific">Shearwaterpox virus</name>
    <dbReference type="NCBI Taxonomy" id="1974596"/>
    <lineage>
        <taxon>Viruses</taxon>
        <taxon>Varidnaviria</taxon>
        <taxon>Bamfordvirae</taxon>
        <taxon>Nucleocytoviricota</taxon>
        <taxon>Pokkesviricetes</taxon>
        <taxon>Chitovirales</taxon>
        <taxon>Poxviridae</taxon>
        <taxon>Chordopoxvirinae</taxon>
        <taxon>Avipoxvirus</taxon>
        <taxon>Avipoxvirus canarypox</taxon>
        <taxon>Canarypox virus</taxon>
    </lineage>
</organism>
<dbReference type="PANTHER" id="PTHR10858:SF2">
    <property type="entry name" value="DEOXYRIBONUCLEASE-2-BETA"/>
    <property type="match status" value="1"/>
</dbReference>
<evidence type="ECO:0000256" key="2">
    <source>
        <dbReference type="ARBA" id="ARBA00022801"/>
    </source>
</evidence>
<keyword evidence="3" id="KW-1133">Transmembrane helix</keyword>